<keyword evidence="7 16" id="KW-0285">Flavoprotein</keyword>
<comment type="pathway">
    <text evidence="4 16">Cell wall biogenesis; peptidoglycan biosynthesis.</text>
</comment>
<evidence type="ECO:0000256" key="6">
    <source>
        <dbReference type="ARBA" id="ARBA00022618"/>
    </source>
</evidence>
<protein>
    <recommendedName>
        <fullName evidence="16">UDP-N-acetylenolpyruvoylglucosamine reductase</fullName>
        <ecNumber evidence="16">1.3.1.98</ecNumber>
    </recommendedName>
    <alternativeName>
        <fullName evidence="16">UDP-N-acetylmuramate dehydrogenase</fullName>
    </alternativeName>
</protein>
<dbReference type="UniPathway" id="UPA00219"/>
<dbReference type="GO" id="GO:0005829">
    <property type="term" value="C:cytosol"/>
    <property type="evidence" value="ECO:0007669"/>
    <property type="project" value="TreeGrafter"/>
</dbReference>
<evidence type="ECO:0000256" key="3">
    <source>
        <dbReference type="ARBA" id="ARBA00004496"/>
    </source>
</evidence>
<dbReference type="Gene3D" id="3.30.465.10">
    <property type="match status" value="1"/>
</dbReference>
<comment type="cofactor">
    <cofactor evidence="1 16">
        <name>FAD</name>
        <dbReference type="ChEBI" id="CHEBI:57692"/>
    </cofactor>
</comment>
<feature type="active site" evidence="16">
    <location>
        <position position="330"/>
    </location>
</feature>
<dbReference type="HAMAP" id="MF_00037">
    <property type="entry name" value="MurB"/>
    <property type="match status" value="1"/>
</dbReference>
<organism evidence="18 19">
    <name type="scientific">Candidatus Yanofskybacteria bacterium CG10_big_fil_rev_8_21_14_0_10_36_16</name>
    <dbReference type="NCBI Taxonomy" id="1975096"/>
    <lineage>
        <taxon>Bacteria</taxon>
        <taxon>Candidatus Yanofskyibacteriota</taxon>
    </lineage>
</organism>
<dbReference type="GO" id="GO:0071555">
    <property type="term" value="P:cell wall organization"/>
    <property type="evidence" value="ECO:0007669"/>
    <property type="project" value="UniProtKB-KW"/>
</dbReference>
<keyword evidence="8 16" id="KW-0274">FAD</keyword>
<dbReference type="EMBL" id="PCXQ01000003">
    <property type="protein sequence ID" value="PJE51289.1"/>
    <property type="molecule type" value="Genomic_DNA"/>
</dbReference>
<evidence type="ECO:0000313" key="19">
    <source>
        <dbReference type="Proteomes" id="UP000228496"/>
    </source>
</evidence>
<dbReference type="EC" id="1.3.1.98" evidence="16"/>
<feature type="active site" evidence="16">
    <location>
        <position position="185"/>
    </location>
</feature>
<keyword evidence="14 16" id="KW-0961">Cell wall biogenesis/degradation</keyword>
<dbReference type="InterPro" id="IPR016169">
    <property type="entry name" value="FAD-bd_PCMH_sub2"/>
</dbReference>
<dbReference type="GO" id="GO:0051301">
    <property type="term" value="P:cell division"/>
    <property type="evidence" value="ECO:0007669"/>
    <property type="project" value="UniProtKB-KW"/>
</dbReference>
<sequence>MSFGFLVLDLIIIYLAHINKKFIKNYSLHKLTSMQIGGPAKYFFVAKTEKKLIEAMLWAKDKKIKCKIIGEGSNIVASDKGYHGLIIQNSIKHIQTTNNKVNVGSGKNLLKFIFKLNSLGLTGMEKMAGIPGTIGGAIYGCAGAYGQEIKDCLLRVKVVDASAQLSTSNPKAMWLTRNRCEFDYRNSIFKKNLNWVILGAEFKFKKENPKKLKKISSDIIKLREQKYQPGLLCPGSFFKNIILKDLPAKTRIDLFKKIDKGKIKYGKLASGYLLDLVGAKGVKTGKIKVADYHGNLILNQGGGKASDVAKIAKILKNKVRKEFGIELEEEVQYLK</sequence>
<evidence type="ECO:0000256" key="9">
    <source>
        <dbReference type="ARBA" id="ARBA00022857"/>
    </source>
</evidence>
<evidence type="ECO:0000256" key="16">
    <source>
        <dbReference type="HAMAP-Rule" id="MF_00037"/>
    </source>
</evidence>
<dbReference type="Pfam" id="PF01565">
    <property type="entry name" value="FAD_binding_4"/>
    <property type="match status" value="1"/>
</dbReference>
<comment type="subcellular location">
    <subcellularLocation>
        <location evidence="3 16">Cytoplasm</location>
    </subcellularLocation>
</comment>
<dbReference type="NCBIfam" id="TIGR00179">
    <property type="entry name" value="murB"/>
    <property type="match status" value="1"/>
</dbReference>
<dbReference type="GO" id="GO:0009252">
    <property type="term" value="P:peptidoglycan biosynthetic process"/>
    <property type="evidence" value="ECO:0007669"/>
    <property type="project" value="UniProtKB-UniRule"/>
</dbReference>
<evidence type="ECO:0000256" key="4">
    <source>
        <dbReference type="ARBA" id="ARBA00004752"/>
    </source>
</evidence>
<dbReference type="Gene3D" id="3.90.78.10">
    <property type="entry name" value="UDP-N-acetylenolpyruvoylglucosamine reductase, C-terminal domain"/>
    <property type="match status" value="1"/>
</dbReference>
<dbReference type="InterPro" id="IPR036318">
    <property type="entry name" value="FAD-bd_PCMH-like_sf"/>
</dbReference>
<evidence type="ECO:0000256" key="11">
    <source>
        <dbReference type="ARBA" id="ARBA00022984"/>
    </source>
</evidence>
<proteinExistence type="inferred from homology"/>
<evidence type="ECO:0000256" key="1">
    <source>
        <dbReference type="ARBA" id="ARBA00001974"/>
    </source>
</evidence>
<evidence type="ECO:0000256" key="12">
    <source>
        <dbReference type="ARBA" id="ARBA00023002"/>
    </source>
</evidence>
<dbReference type="GO" id="GO:0008360">
    <property type="term" value="P:regulation of cell shape"/>
    <property type="evidence" value="ECO:0007669"/>
    <property type="project" value="UniProtKB-KW"/>
</dbReference>
<name>A0A2J0Q803_9BACT</name>
<gene>
    <name evidence="16 18" type="primary">murB</name>
    <name evidence="18" type="ORF">COV29_00845</name>
</gene>
<evidence type="ECO:0000256" key="5">
    <source>
        <dbReference type="ARBA" id="ARBA00022490"/>
    </source>
</evidence>
<evidence type="ECO:0000256" key="14">
    <source>
        <dbReference type="ARBA" id="ARBA00023316"/>
    </source>
</evidence>
<dbReference type="Proteomes" id="UP000228496">
    <property type="component" value="Unassembled WGS sequence"/>
</dbReference>
<comment type="catalytic activity">
    <reaction evidence="15 16">
        <text>UDP-N-acetyl-alpha-D-muramate + NADP(+) = UDP-N-acetyl-3-O-(1-carboxyvinyl)-alpha-D-glucosamine + NADPH + H(+)</text>
        <dbReference type="Rhea" id="RHEA:12248"/>
        <dbReference type="ChEBI" id="CHEBI:15378"/>
        <dbReference type="ChEBI" id="CHEBI:57783"/>
        <dbReference type="ChEBI" id="CHEBI:58349"/>
        <dbReference type="ChEBI" id="CHEBI:68483"/>
        <dbReference type="ChEBI" id="CHEBI:70757"/>
        <dbReference type="EC" id="1.3.1.98"/>
    </reaction>
</comment>
<evidence type="ECO:0000256" key="8">
    <source>
        <dbReference type="ARBA" id="ARBA00022827"/>
    </source>
</evidence>
<dbReference type="SUPFAM" id="SSF56194">
    <property type="entry name" value="Uridine diphospho-N-Acetylenolpyruvylglucosamine reductase, MurB, C-terminal domain"/>
    <property type="match status" value="1"/>
</dbReference>
<feature type="active site" description="Proton donor" evidence="16">
    <location>
        <position position="236"/>
    </location>
</feature>
<dbReference type="Gene3D" id="3.30.43.10">
    <property type="entry name" value="Uridine Diphospho-n-acetylenolpyruvylglucosamine Reductase, domain 2"/>
    <property type="match status" value="1"/>
</dbReference>
<keyword evidence="5 16" id="KW-0963">Cytoplasm</keyword>
<dbReference type="GO" id="GO:0071949">
    <property type="term" value="F:FAD binding"/>
    <property type="evidence" value="ECO:0007669"/>
    <property type="project" value="InterPro"/>
</dbReference>
<accession>A0A2J0Q803</accession>
<dbReference type="Pfam" id="PF02873">
    <property type="entry name" value="MurB_C"/>
    <property type="match status" value="1"/>
</dbReference>
<dbReference type="InterPro" id="IPR036635">
    <property type="entry name" value="MurB_C_sf"/>
</dbReference>
<dbReference type="PANTHER" id="PTHR21071:SF4">
    <property type="entry name" value="UDP-N-ACETYLENOLPYRUVOYLGLUCOSAMINE REDUCTASE"/>
    <property type="match status" value="1"/>
</dbReference>
<keyword evidence="12 16" id="KW-0560">Oxidoreductase</keyword>
<dbReference type="SUPFAM" id="SSF56176">
    <property type="entry name" value="FAD-binding/transporter-associated domain-like"/>
    <property type="match status" value="1"/>
</dbReference>
<keyword evidence="13 16" id="KW-0131">Cell cycle</keyword>
<evidence type="ECO:0000259" key="17">
    <source>
        <dbReference type="PROSITE" id="PS51387"/>
    </source>
</evidence>
<dbReference type="PROSITE" id="PS51387">
    <property type="entry name" value="FAD_PCMH"/>
    <property type="match status" value="1"/>
</dbReference>
<comment type="caution">
    <text evidence="18">The sequence shown here is derived from an EMBL/GenBank/DDBJ whole genome shotgun (WGS) entry which is preliminary data.</text>
</comment>
<dbReference type="InterPro" id="IPR003170">
    <property type="entry name" value="MurB"/>
</dbReference>
<comment type="function">
    <text evidence="2 16">Cell wall formation.</text>
</comment>
<dbReference type="AlphaFoldDB" id="A0A2J0Q803"/>
<evidence type="ECO:0000256" key="15">
    <source>
        <dbReference type="ARBA" id="ARBA00048914"/>
    </source>
</evidence>
<dbReference type="InterPro" id="IPR011601">
    <property type="entry name" value="MurB_C"/>
</dbReference>
<dbReference type="InterPro" id="IPR016167">
    <property type="entry name" value="FAD-bd_PCMH_sub1"/>
</dbReference>
<dbReference type="GO" id="GO:0008762">
    <property type="term" value="F:UDP-N-acetylmuramate dehydrogenase activity"/>
    <property type="evidence" value="ECO:0007669"/>
    <property type="project" value="UniProtKB-UniRule"/>
</dbReference>
<comment type="similarity">
    <text evidence="16">Belongs to the MurB family.</text>
</comment>
<dbReference type="InterPro" id="IPR016166">
    <property type="entry name" value="FAD-bd_PCMH"/>
</dbReference>
<keyword evidence="9 16" id="KW-0521">NADP</keyword>
<dbReference type="PANTHER" id="PTHR21071">
    <property type="entry name" value="UDP-N-ACETYLENOLPYRUVOYLGLUCOSAMINE REDUCTASE"/>
    <property type="match status" value="1"/>
</dbReference>
<evidence type="ECO:0000313" key="18">
    <source>
        <dbReference type="EMBL" id="PJE51289.1"/>
    </source>
</evidence>
<evidence type="ECO:0000256" key="2">
    <source>
        <dbReference type="ARBA" id="ARBA00003921"/>
    </source>
</evidence>
<dbReference type="InterPro" id="IPR006094">
    <property type="entry name" value="Oxid_FAD_bind_N"/>
</dbReference>
<evidence type="ECO:0000256" key="7">
    <source>
        <dbReference type="ARBA" id="ARBA00022630"/>
    </source>
</evidence>
<evidence type="ECO:0000256" key="13">
    <source>
        <dbReference type="ARBA" id="ARBA00023306"/>
    </source>
</evidence>
<keyword evidence="11 16" id="KW-0573">Peptidoglycan synthesis</keyword>
<feature type="domain" description="FAD-binding PCMH-type" evidence="17">
    <location>
        <begin position="35"/>
        <end position="207"/>
    </location>
</feature>
<keyword evidence="10 16" id="KW-0133">Cell shape</keyword>
<evidence type="ECO:0000256" key="10">
    <source>
        <dbReference type="ARBA" id="ARBA00022960"/>
    </source>
</evidence>
<keyword evidence="6 16" id="KW-0132">Cell division</keyword>
<reference evidence="18 19" key="1">
    <citation type="submission" date="2017-09" db="EMBL/GenBank/DDBJ databases">
        <title>Depth-based differentiation of microbial function through sediment-hosted aquifers and enrichment of novel symbionts in the deep terrestrial subsurface.</title>
        <authorList>
            <person name="Probst A.J."/>
            <person name="Ladd B."/>
            <person name="Jarett J.K."/>
            <person name="Geller-Mcgrath D.E."/>
            <person name="Sieber C.M."/>
            <person name="Emerson J.B."/>
            <person name="Anantharaman K."/>
            <person name="Thomas B.C."/>
            <person name="Malmstrom R."/>
            <person name="Stieglmeier M."/>
            <person name="Klingl A."/>
            <person name="Woyke T."/>
            <person name="Ryan C.M."/>
            <person name="Banfield J.F."/>
        </authorList>
    </citation>
    <scope>NUCLEOTIDE SEQUENCE [LARGE SCALE GENOMIC DNA]</scope>
    <source>
        <strain evidence="18">CG10_big_fil_rev_8_21_14_0_10_36_16</strain>
    </source>
</reference>